<dbReference type="Gene3D" id="2.30.30.140">
    <property type="match status" value="1"/>
</dbReference>
<dbReference type="SUPFAM" id="SSF63748">
    <property type="entry name" value="Tudor/PWWP/MBT"/>
    <property type="match status" value="1"/>
</dbReference>
<dbReference type="Proteomes" id="UP000887561">
    <property type="component" value="Unplaced"/>
</dbReference>
<protein>
    <submittedName>
        <fullName evidence="2">Tudor domain-containing protein</fullName>
    </submittedName>
</protein>
<sequence length="398" mass="47160">MAEQPARIRTMGFCNRPGSPVLKSVHNRLQEMHTENGKIHRIIPKSQAICLLAHIDSPNCIWFKMVNNITEQMQLHKSAYLEPLNNLNEVKSYIYVMAPIKEGVYSRARILHVQPVKYKETRFSFVFAHFIDEGYGAWMLEDCLAKMDPQLQWHPWQAFPVSLFKFDLPKNLESFERLNYWPEEINDELIKIMGEYEQFKIVPVQGKMINDYCEYTRVGDAILLLQQMPKWRRTFPNDFSTIREEMIPENEEEREGQLPPHWQLIAGQLPLVEDFTFNLLRTHYSTNEGKQVVCIEWDSRLYNLQSELAFELNKFYGDPINRRKVDPEEVFARLAVGPYFGIYETNDEIRDRNFRRIQILAMRNRRGQEWTTEFCRIRYLDVGGTEIVPICCILRIHT</sequence>
<name>A0A915N196_MELJA</name>
<dbReference type="AlphaFoldDB" id="A0A915N196"/>
<reference evidence="2" key="1">
    <citation type="submission" date="2022-11" db="UniProtKB">
        <authorList>
            <consortium name="WormBaseParasite"/>
        </authorList>
    </citation>
    <scope>IDENTIFICATION</scope>
</reference>
<organism evidence="1 2">
    <name type="scientific">Meloidogyne javanica</name>
    <name type="common">Root-knot nematode worm</name>
    <dbReference type="NCBI Taxonomy" id="6303"/>
    <lineage>
        <taxon>Eukaryota</taxon>
        <taxon>Metazoa</taxon>
        <taxon>Ecdysozoa</taxon>
        <taxon>Nematoda</taxon>
        <taxon>Chromadorea</taxon>
        <taxon>Rhabditida</taxon>
        <taxon>Tylenchina</taxon>
        <taxon>Tylenchomorpha</taxon>
        <taxon>Tylenchoidea</taxon>
        <taxon>Meloidogynidae</taxon>
        <taxon>Meloidogyninae</taxon>
        <taxon>Meloidogyne</taxon>
        <taxon>Meloidogyne incognita group</taxon>
    </lineage>
</organism>
<accession>A0A915N196</accession>
<evidence type="ECO:0000313" key="2">
    <source>
        <dbReference type="WBParaSite" id="scaffold6223_cov242.g10606"/>
    </source>
</evidence>
<evidence type="ECO:0000313" key="1">
    <source>
        <dbReference type="Proteomes" id="UP000887561"/>
    </source>
</evidence>
<keyword evidence="1" id="KW-1185">Reference proteome</keyword>
<dbReference type="WBParaSite" id="scaffold6223_cov242.g10606">
    <property type="protein sequence ID" value="scaffold6223_cov242.g10606"/>
    <property type="gene ID" value="scaffold6223_cov242.g10606"/>
</dbReference>
<proteinExistence type="predicted"/>